<evidence type="ECO:0000256" key="1">
    <source>
        <dbReference type="SAM" id="SignalP"/>
    </source>
</evidence>
<feature type="signal peptide" evidence="1">
    <location>
        <begin position="1"/>
        <end position="22"/>
    </location>
</feature>
<feature type="chain" id="PRO_5018997812" evidence="1">
    <location>
        <begin position="23"/>
        <end position="291"/>
    </location>
</feature>
<dbReference type="Pfam" id="PF03372">
    <property type="entry name" value="Exo_endo_phos"/>
    <property type="match status" value="1"/>
</dbReference>
<keyword evidence="3" id="KW-0540">Nuclease</keyword>
<dbReference type="OrthoDB" id="9793162at2"/>
<dbReference type="Proteomes" id="UP000282759">
    <property type="component" value="Unassembled WGS sequence"/>
</dbReference>
<name>A0A437MQC9_9SPHI</name>
<evidence type="ECO:0000313" key="3">
    <source>
        <dbReference type="EMBL" id="RVT99852.1"/>
    </source>
</evidence>
<organism evidence="3 4">
    <name type="scientific">Mucilaginibacter limnophilus</name>
    <dbReference type="NCBI Taxonomy" id="1932778"/>
    <lineage>
        <taxon>Bacteria</taxon>
        <taxon>Pseudomonadati</taxon>
        <taxon>Bacteroidota</taxon>
        <taxon>Sphingobacteriia</taxon>
        <taxon>Sphingobacteriales</taxon>
        <taxon>Sphingobacteriaceae</taxon>
        <taxon>Mucilaginibacter</taxon>
    </lineage>
</organism>
<evidence type="ECO:0000313" key="4">
    <source>
        <dbReference type="Proteomes" id="UP000282759"/>
    </source>
</evidence>
<keyword evidence="3" id="KW-0378">Hydrolase</keyword>
<dbReference type="SUPFAM" id="SSF56219">
    <property type="entry name" value="DNase I-like"/>
    <property type="match status" value="1"/>
</dbReference>
<sequence length="291" mass="32989">MKTKLFHSLLAAAMLWGMVANAQQLRIGTYNIRYKNEGDSLQGDGWAQRSPYIAGQVKFQDLDIFGTQEGKYEQQQDMLKMLPQYSYIGVGRDDGKQGGEFASVFYKKNKFKLLQHGDFWLSPTPTVVSKGWDAMLPRICTWGKFKENGSNLTFFFFNIHFDHVGVQARRESSKLILAKIKEMTSGLPVVLTGDFNVDQFDESYKLLNTSGVLRDVYELSPVKFATHGTFNSFDPNTISESRIDHIFVTGKFKPLRYAILSDTYFGSSPQDAKPKLRVPSDHFPVVAVVSY</sequence>
<keyword evidence="3" id="KW-0255">Endonuclease</keyword>
<dbReference type="GO" id="GO:0000175">
    <property type="term" value="F:3'-5'-RNA exonuclease activity"/>
    <property type="evidence" value="ECO:0007669"/>
    <property type="project" value="TreeGrafter"/>
</dbReference>
<dbReference type="Gene3D" id="3.60.10.10">
    <property type="entry name" value="Endonuclease/exonuclease/phosphatase"/>
    <property type="match status" value="1"/>
</dbReference>
<keyword evidence="4" id="KW-1185">Reference proteome</keyword>
<reference evidence="3 4" key="1">
    <citation type="submission" date="2019-01" db="EMBL/GenBank/DDBJ databases">
        <authorList>
            <person name="Chen W.-M."/>
        </authorList>
    </citation>
    <scope>NUCLEOTIDE SEQUENCE [LARGE SCALE GENOMIC DNA]</scope>
    <source>
        <strain evidence="3 4">YBJ-36</strain>
    </source>
</reference>
<dbReference type="PANTHER" id="PTHR12121:SF36">
    <property type="entry name" value="ENDONUCLEASE_EXONUCLEASE_PHOSPHATASE DOMAIN-CONTAINING PROTEIN"/>
    <property type="match status" value="1"/>
</dbReference>
<dbReference type="AlphaFoldDB" id="A0A437MQC9"/>
<gene>
    <name evidence="3" type="ORF">EOD41_15540</name>
</gene>
<dbReference type="InterPro" id="IPR005135">
    <property type="entry name" value="Endo/exonuclease/phosphatase"/>
</dbReference>
<keyword evidence="3" id="KW-0269">Exonuclease</keyword>
<comment type="caution">
    <text evidence="3">The sequence shown here is derived from an EMBL/GenBank/DDBJ whole genome shotgun (WGS) entry which is preliminary data.</text>
</comment>
<keyword evidence="1" id="KW-0732">Signal</keyword>
<protein>
    <submittedName>
        <fullName evidence="3">Endonuclease/exonuclease/phosphatase family protein</fullName>
    </submittedName>
</protein>
<dbReference type="EMBL" id="SACK01000007">
    <property type="protein sequence ID" value="RVT99852.1"/>
    <property type="molecule type" value="Genomic_DNA"/>
</dbReference>
<accession>A0A437MQC9</accession>
<dbReference type="RefSeq" id="WP_127706570.1">
    <property type="nucleotide sequence ID" value="NZ_SACK01000007.1"/>
</dbReference>
<dbReference type="InterPro" id="IPR036691">
    <property type="entry name" value="Endo/exonu/phosph_ase_sf"/>
</dbReference>
<evidence type="ECO:0000259" key="2">
    <source>
        <dbReference type="Pfam" id="PF03372"/>
    </source>
</evidence>
<dbReference type="CDD" id="cd09083">
    <property type="entry name" value="EEP-1"/>
    <property type="match status" value="1"/>
</dbReference>
<feature type="domain" description="Endonuclease/exonuclease/phosphatase" evidence="2">
    <location>
        <begin position="29"/>
        <end position="282"/>
    </location>
</feature>
<dbReference type="PANTHER" id="PTHR12121">
    <property type="entry name" value="CARBON CATABOLITE REPRESSOR PROTEIN 4"/>
    <property type="match status" value="1"/>
</dbReference>
<dbReference type="InterPro" id="IPR050410">
    <property type="entry name" value="CCR4/nocturin_mRNA_transcr"/>
</dbReference>
<dbReference type="GO" id="GO:0004519">
    <property type="term" value="F:endonuclease activity"/>
    <property type="evidence" value="ECO:0007669"/>
    <property type="project" value="UniProtKB-KW"/>
</dbReference>
<proteinExistence type="predicted"/>